<evidence type="ECO:0000256" key="1">
    <source>
        <dbReference type="SAM" id="Phobius"/>
    </source>
</evidence>
<protein>
    <submittedName>
        <fullName evidence="3">Diguanylate cyclase (GGDEF) domain-containing protein</fullName>
    </submittedName>
</protein>
<feature type="transmembrane region" description="Helical" evidence="1">
    <location>
        <begin position="6"/>
        <end position="23"/>
    </location>
</feature>
<dbReference type="EMBL" id="FNSD01000001">
    <property type="protein sequence ID" value="SEB71550.1"/>
    <property type="molecule type" value="Genomic_DNA"/>
</dbReference>
<proteinExistence type="predicted"/>
<dbReference type="RefSeq" id="WP_074653251.1">
    <property type="nucleotide sequence ID" value="NZ_FNSD01000001.1"/>
</dbReference>
<sequence length="441" mass="49122">MNYLLLPDLFAMALLVSVLMFSGRRERDDMRLWTAGLLLILLECAARIVYTMRESLAVHRVSHVVALDAYLLAGVMFLLSASPGLRRMPRSRTFLIITIGPAMAMLAIYALDSRTVALYQALIGFGLLGGLLTCLLMRRRWTYYAVIAGLWVPLAIYSSGGHFRMAAYLSLALLYVMCAIAFARTLPSSSRGRIAVVAGFLIWSGCFLAHPWVSEVHPDWTDFLNELWNMQKFIITVGFLLVRLERQVISNQWLALHDELTRLPNRRLFDDRLQNALDRAARDGHRVAIFNLDLDGFKQINDTLGHDAGDVLLKTVGRNLENATRRTDTLARVGGDEFSLVAVDIGDDPMGPVPHPILLPQAERIFASMLEAVELPVPLGPAYGNNVARVSASVGVAFFPEDGTDATSLMRLADHRMYGQKKERARLRQTGEKAPLTLRTA</sequence>
<keyword evidence="1" id="KW-0812">Transmembrane</keyword>
<keyword evidence="1" id="KW-1133">Transmembrane helix</keyword>
<feature type="transmembrane region" description="Helical" evidence="1">
    <location>
        <begin position="93"/>
        <end position="111"/>
    </location>
</feature>
<feature type="transmembrane region" description="Helical" evidence="1">
    <location>
        <begin position="117"/>
        <end position="136"/>
    </location>
</feature>
<feature type="transmembrane region" description="Helical" evidence="1">
    <location>
        <begin position="194"/>
        <end position="213"/>
    </location>
</feature>
<feature type="transmembrane region" description="Helical" evidence="1">
    <location>
        <begin position="141"/>
        <end position="159"/>
    </location>
</feature>
<dbReference type="InterPro" id="IPR000160">
    <property type="entry name" value="GGDEF_dom"/>
</dbReference>
<dbReference type="PROSITE" id="PS50887">
    <property type="entry name" value="GGDEF"/>
    <property type="match status" value="1"/>
</dbReference>
<evidence type="ECO:0000259" key="2">
    <source>
        <dbReference type="PROSITE" id="PS50887"/>
    </source>
</evidence>
<dbReference type="InterPro" id="IPR029787">
    <property type="entry name" value="Nucleotide_cyclase"/>
</dbReference>
<accession>A0A1H4LLD7</accession>
<dbReference type="PANTHER" id="PTHR46663:SF3">
    <property type="entry name" value="SLL0267 PROTEIN"/>
    <property type="match status" value="1"/>
</dbReference>
<name>A0A1H4LLD7_9BACT</name>
<dbReference type="InterPro" id="IPR052163">
    <property type="entry name" value="DGC-Regulatory_Protein"/>
</dbReference>
<feature type="transmembrane region" description="Helical" evidence="1">
    <location>
        <begin position="62"/>
        <end position="81"/>
    </location>
</feature>
<dbReference type="Pfam" id="PF00990">
    <property type="entry name" value="GGDEF"/>
    <property type="match status" value="1"/>
</dbReference>
<reference evidence="3 4" key="1">
    <citation type="submission" date="2016-10" db="EMBL/GenBank/DDBJ databases">
        <authorList>
            <person name="de Groot N.N."/>
        </authorList>
    </citation>
    <scope>NUCLEOTIDE SEQUENCE [LARGE SCALE GENOMIC DNA]</scope>
    <source>
        <strain evidence="3 4">AB35.6</strain>
    </source>
</reference>
<gene>
    <name evidence="3" type="ORF">SAMN05443244_1641</name>
</gene>
<feature type="transmembrane region" description="Helical" evidence="1">
    <location>
        <begin position="30"/>
        <end position="50"/>
    </location>
</feature>
<dbReference type="PANTHER" id="PTHR46663">
    <property type="entry name" value="DIGUANYLATE CYCLASE DGCT-RELATED"/>
    <property type="match status" value="1"/>
</dbReference>
<dbReference type="AlphaFoldDB" id="A0A1H4LLD7"/>
<keyword evidence="1" id="KW-0472">Membrane</keyword>
<dbReference type="CDD" id="cd01949">
    <property type="entry name" value="GGDEF"/>
    <property type="match status" value="1"/>
</dbReference>
<organism evidence="3 4">
    <name type="scientific">Terriglobus roseus</name>
    <dbReference type="NCBI Taxonomy" id="392734"/>
    <lineage>
        <taxon>Bacteria</taxon>
        <taxon>Pseudomonadati</taxon>
        <taxon>Acidobacteriota</taxon>
        <taxon>Terriglobia</taxon>
        <taxon>Terriglobales</taxon>
        <taxon>Acidobacteriaceae</taxon>
        <taxon>Terriglobus</taxon>
    </lineage>
</organism>
<dbReference type="NCBIfam" id="TIGR00254">
    <property type="entry name" value="GGDEF"/>
    <property type="match status" value="1"/>
</dbReference>
<dbReference type="Gene3D" id="3.30.70.270">
    <property type="match status" value="1"/>
</dbReference>
<evidence type="ECO:0000313" key="4">
    <source>
        <dbReference type="Proteomes" id="UP000182409"/>
    </source>
</evidence>
<dbReference type="SUPFAM" id="SSF55073">
    <property type="entry name" value="Nucleotide cyclase"/>
    <property type="match status" value="1"/>
</dbReference>
<evidence type="ECO:0000313" key="3">
    <source>
        <dbReference type="EMBL" id="SEB71550.1"/>
    </source>
</evidence>
<dbReference type="InterPro" id="IPR043128">
    <property type="entry name" value="Rev_trsase/Diguanyl_cyclase"/>
</dbReference>
<dbReference type="SMART" id="SM00267">
    <property type="entry name" value="GGDEF"/>
    <property type="match status" value="1"/>
</dbReference>
<dbReference type="Proteomes" id="UP000182409">
    <property type="component" value="Unassembled WGS sequence"/>
</dbReference>
<feature type="transmembrane region" description="Helical" evidence="1">
    <location>
        <begin position="165"/>
        <end position="182"/>
    </location>
</feature>
<feature type="domain" description="GGDEF" evidence="2">
    <location>
        <begin position="285"/>
        <end position="434"/>
    </location>
</feature>